<name>A0A8B9HSP8_ASTMX</name>
<dbReference type="GO" id="GO:0006954">
    <property type="term" value="P:inflammatory response"/>
    <property type="evidence" value="ECO:0007669"/>
    <property type="project" value="TreeGrafter"/>
</dbReference>
<proteinExistence type="predicted"/>
<dbReference type="PROSITE" id="PS50835">
    <property type="entry name" value="IG_LIKE"/>
    <property type="match status" value="1"/>
</dbReference>
<dbReference type="SMART" id="SM00409">
    <property type="entry name" value="IG"/>
    <property type="match status" value="1"/>
</dbReference>
<dbReference type="Gene3D" id="2.60.40.10">
    <property type="entry name" value="Immunoglobulins"/>
    <property type="match status" value="1"/>
</dbReference>
<evidence type="ECO:0000313" key="3">
    <source>
        <dbReference type="Proteomes" id="UP000694621"/>
    </source>
</evidence>
<feature type="domain" description="Ig-like" evidence="1">
    <location>
        <begin position="7"/>
        <end position="107"/>
    </location>
</feature>
<dbReference type="InterPro" id="IPR003599">
    <property type="entry name" value="Ig_sub"/>
</dbReference>
<dbReference type="GO" id="GO:0007160">
    <property type="term" value="P:cell-matrix adhesion"/>
    <property type="evidence" value="ECO:0007669"/>
    <property type="project" value="TreeGrafter"/>
</dbReference>
<dbReference type="Proteomes" id="UP000694621">
    <property type="component" value="Unplaced"/>
</dbReference>
<organism evidence="2 3">
    <name type="scientific">Astyanax mexicanus</name>
    <name type="common">Blind cave fish</name>
    <name type="synonym">Astyanax fasciatus mexicanus</name>
    <dbReference type="NCBI Taxonomy" id="7994"/>
    <lineage>
        <taxon>Eukaryota</taxon>
        <taxon>Metazoa</taxon>
        <taxon>Chordata</taxon>
        <taxon>Craniata</taxon>
        <taxon>Vertebrata</taxon>
        <taxon>Euteleostomi</taxon>
        <taxon>Actinopterygii</taxon>
        <taxon>Neopterygii</taxon>
        <taxon>Teleostei</taxon>
        <taxon>Ostariophysi</taxon>
        <taxon>Characiformes</taxon>
        <taxon>Characoidei</taxon>
        <taxon>Acestrorhamphidae</taxon>
        <taxon>Acestrorhamphinae</taxon>
        <taxon>Astyanax</taxon>
    </lineage>
</organism>
<evidence type="ECO:0000313" key="2">
    <source>
        <dbReference type="Ensembl" id="ENSAMXP00005017119.1"/>
    </source>
</evidence>
<evidence type="ECO:0000259" key="1">
    <source>
        <dbReference type="PROSITE" id="PS50835"/>
    </source>
</evidence>
<dbReference type="AlphaFoldDB" id="A0A8B9HSP8"/>
<dbReference type="SUPFAM" id="SSF48726">
    <property type="entry name" value="Immunoglobulin"/>
    <property type="match status" value="1"/>
</dbReference>
<accession>A0A8B9HSP8</accession>
<dbReference type="InterPro" id="IPR007110">
    <property type="entry name" value="Ig-like_dom"/>
</dbReference>
<dbReference type="PANTHER" id="PTHR15317">
    <property type="entry name" value="T-CELL SURFACE PROTEIN TACTILE"/>
    <property type="match status" value="1"/>
</dbReference>
<dbReference type="InterPro" id="IPR013783">
    <property type="entry name" value="Ig-like_fold"/>
</dbReference>
<dbReference type="Pfam" id="PF07686">
    <property type="entry name" value="V-set"/>
    <property type="match status" value="1"/>
</dbReference>
<sequence>GGGLVVGQNVSLPCIVAEKHEVNINQIEWDVKIKDNRERLVVFSPQYRPHYFEPVYLELVNRTNSTILRGSILHLYNVTKKDSGTYFCYITTFPYGSYQNSTVVQVTGKNTTVTVTLFLCISLSLTVYSTIKVTSYQ</sequence>
<dbReference type="Ensembl" id="ENSAMXT00005018918.1">
    <property type="protein sequence ID" value="ENSAMXP00005017119.1"/>
    <property type="gene ID" value="ENSAMXG00005008941.1"/>
</dbReference>
<dbReference type="InterPro" id="IPR036179">
    <property type="entry name" value="Ig-like_dom_sf"/>
</dbReference>
<dbReference type="InterPro" id="IPR042381">
    <property type="entry name" value="CD96"/>
</dbReference>
<protein>
    <recommendedName>
        <fullName evidence="1">Ig-like domain-containing protein</fullName>
    </recommendedName>
</protein>
<dbReference type="PANTHER" id="PTHR15317:SF1">
    <property type="entry name" value="T-CELL SURFACE PROTEIN TACTILE"/>
    <property type="match status" value="1"/>
</dbReference>
<reference evidence="2" key="1">
    <citation type="submission" date="2025-08" db="UniProtKB">
        <authorList>
            <consortium name="Ensembl"/>
        </authorList>
    </citation>
    <scope>IDENTIFICATION</scope>
</reference>
<dbReference type="InterPro" id="IPR013106">
    <property type="entry name" value="Ig_V-set"/>
</dbReference>